<dbReference type="EMBL" id="SORF01000005">
    <property type="protein sequence ID" value="TDY48026.1"/>
    <property type="molecule type" value="Genomic_DNA"/>
</dbReference>
<protein>
    <submittedName>
        <fullName evidence="1">Uncharacterized protein</fullName>
    </submittedName>
</protein>
<reference evidence="1 2" key="1">
    <citation type="submission" date="2019-03" db="EMBL/GenBank/DDBJ databases">
        <title>Genomic Encyclopedia of Type Strains, Phase IV (KMG-IV): sequencing the most valuable type-strain genomes for metagenomic binning, comparative biology and taxonomic classification.</title>
        <authorList>
            <person name="Goeker M."/>
        </authorList>
    </citation>
    <scope>NUCLEOTIDE SEQUENCE [LARGE SCALE GENOMIC DNA]</scope>
    <source>
        <strain evidence="1 2">DSM 17974</strain>
    </source>
</reference>
<evidence type="ECO:0000313" key="1">
    <source>
        <dbReference type="EMBL" id="TDY48026.1"/>
    </source>
</evidence>
<evidence type="ECO:0000313" key="2">
    <source>
        <dbReference type="Proteomes" id="UP000294581"/>
    </source>
</evidence>
<sequence length="144" mass="15110">MYAQMNFSWQHAQRRCKQIAAVVIFVSLLLGASGMAFTIVSTVMSHLGTSTVSVAPVAQAPETANSVAPEGVTTYQPPVLEYNNFTNAPATAESNATAPDPQDASNSALAAAMDTGGVYVGERITHVFGSMLKGVLNTLFLNTN</sequence>
<keyword evidence="2" id="KW-1185">Reference proteome</keyword>
<dbReference type="AlphaFoldDB" id="A0A4R8LP59"/>
<organism evidence="1 2">
    <name type="scientific">Alicyclobacillus sacchari</name>
    <dbReference type="NCBI Taxonomy" id="392010"/>
    <lineage>
        <taxon>Bacteria</taxon>
        <taxon>Bacillati</taxon>
        <taxon>Bacillota</taxon>
        <taxon>Bacilli</taxon>
        <taxon>Bacillales</taxon>
        <taxon>Alicyclobacillaceae</taxon>
        <taxon>Alicyclobacillus</taxon>
    </lineage>
</organism>
<name>A0A4R8LP59_9BACL</name>
<proteinExistence type="predicted"/>
<dbReference type="Proteomes" id="UP000294581">
    <property type="component" value="Unassembled WGS sequence"/>
</dbReference>
<accession>A0A4R8LP59</accession>
<gene>
    <name evidence="1" type="ORF">C7445_105208</name>
</gene>
<comment type="caution">
    <text evidence="1">The sequence shown here is derived from an EMBL/GenBank/DDBJ whole genome shotgun (WGS) entry which is preliminary data.</text>
</comment>